<feature type="compositionally biased region" description="Polar residues" evidence="1">
    <location>
        <begin position="300"/>
        <end position="310"/>
    </location>
</feature>
<name>A0ABR4NBS4_9FUNG</name>
<proteinExistence type="predicted"/>
<protein>
    <recommendedName>
        <fullName evidence="5">Integral membrane protein</fullName>
    </recommendedName>
</protein>
<evidence type="ECO:0000313" key="4">
    <source>
        <dbReference type="Proteomes" id="UP001527925"/>
    </source>
</evidence>
<accession>A0ABR4NBS4</accession>
<feature type="transmembrane region" description="Helical" evidence="2">
    <location>
        <begin position="89"/>
        <end position="107"/>
    </location>
</feature>
<evidence type="ECO:0000313" key="3">
    <source>
        <dbReference type="EMBL" id="KAL2916977.1"/>
    </source>
</evidence>
<keyword evidence="2" id="KW-1133">Transmembrane helix</keyword>
<dbReference type="EMBL" id="JADGIZ020000013">
    <property type="protein sequence ID" value="KAL2916977.1"/>
    <property type="molecule type" value="Genomic_DNA"/>
</dbReference>
<feature type="region of interest" description="Disordered" evidence="1">
    <location>
        <begin position="270"/>
        <end position="318"/>
    </location>
</feature>
<feature type="transmembrane region" description="Helical" evidence="2">
    <location>
        <begin position="119"/>
        <end position="141"/>
    </location>
</feature>
<keyword evidence="2" id="KW-0812">Transmembrane</keyword>
<keyword evidence="4" id="KW-1185">Reference proteome</keyword>
<feature type="compositionally biased region" description="Basic and acidic residues" evidence="1">
    <location>
        <begin position="366"/>
        <end position="375"/>
    </location>
</feature>
<dbReference type="Proteomes" id="UP001527925">
    <property type="component" value="Unassembled WGS sequence"/>
</dbReference>
<feature type="transmembrane region" description="Helical" evidence="2">
    <location>
        <begin position="210"/>
        <end position="228"/>
    </location>
</feature>
<keyword evidence="2" id="KW-0472">Membrane</keyword>
<feature type="transmembrane region" description="Helical" evidence="2">
    <location>
        <begin position="26"/>
        <end position="43"/>
    </location>
</feature>
<feature type="region of interest" description="Disordered" evidence="1">
    <location>
        <begin position="356"/>
        <end position="391"/>
    </location>
</feature>
<evidence type="ECO:0000256" key="1">
    <source>
        <dbReference type="SAM" id="MobiDB-lite"/>
    </source>
</evidence>
<evidence type="ECO:0008006" key="5">
    <source>
        <dbReference type="Google" id="ProtNLM"/>
    </source>
</evidence>
<organism evidence="3 4">
    <name type="scientific">Polyrhizophydium stewartii</name>
    <dbReference type="NCBI Taxonomy" id="2732419"/>
    <lineage>
        <taxon>Eukaryota</taxon>
        <taxon>Fungi</taxon>
        <taxon>Fungi incertae sedis</taxon>
        <taxon>Chytridiomycota</taxon>
        <taxon>Chytridiomycota incertae sedis</taxon>
        <taxon>Chytridiomycetes</taxon>
        <taxon>Rhizophydiales</taxon>
        <taxon>Rhizophydiales incertae sedis</taxon>
        <taxon>Polyrhizophydium</taxon>
    </lineage>
</organism>
<gene>
    <name evidence="3" type="ORF">HK105_203409</name>
</gene>
<sequence>MSNATAVFDLYGKANITWYKVMNNNVSSAAFAMLLVWSCSTLYKAIEYYGFKRKLIYGLNVLQAFFMLIKTLTATVYVVLLGVPCEPRAILLSIPLVFSIDCMYYIMLVKLLLFTPFRWAVRVVFFCALVSHAVINFVGVAQRTTTLSANGTCKDVYPLIYKQQYVIEIVLECFTAIVLVHGIALKAQISGQIVSATYSLLQQLRKNEHLRVFSVLIMIALKLFLTYYTDFLQNFDHLYFTHGVDQARSAIVCWALMRDYRKLVKSSSLSGSHQSASRPTGPSGKSEFGSHFSHAKANSHVGSHSSSQMGASPRVAASKAVDKRDPIFEDLEFDDDDCGIGKKELVVNIEAIKSTETIAEAQAAAQDERARRDEPSTSVPVEGDAAQAARP</sequence>
<reference evidence="3 4" key="1">
    <citation type="submission" date="2023-09" db="EMBL/GenBank/DDBJ databases">
        <title>Pangenome analysis of Batrachochytrium dendrobatidis and related Chytrids.</title>
        <authorList>
            <person name="Yacoub M.N."/>
            <person name="Stajich J.E."/>
            <person name="James T.Y."/>
        </authorList>
    </citation>
    <scope>NUCLEOTIDE SEQUENCE [LARGE SCALE GENOMIC DNA]</scope>
    <source>
        <strain evidence="3 4">JEL0888</strain>
    </source>
</reference>
<evidence type="ECO:0000256" key="2">
    <source>
        <dbReference type="SAM" id="Phobius"/>
    </source>
</evidence>
<comment type="caution">
    <text evidence="3">The sequence shown here is derived from an EMBL/GenBank/DDBJ whole genome shotgun (WGS) entry which is preliminary data.</text>
</comment>
<feature type="transmembrane region" description="Helical" evidence="2">
    <location>
        <begin position="55"/>
        <end position="83"/>
    </location>
</feature>